<accession>A0AAE0VMG8</accession>
<dbReference type="Proteomes" id="UP001195483">
    <property type="component" value="Unassembled WGS sequence"/>
</dbReference>
<evidence type="ECO:0000313" key="2">
    <source>
        <dbReference type="Proteomes" id="UP001195483"/>
    </source>
</evidence>
<name>A0AAE0VMG8_9BIVA</name>
<proteinExistence type="predicted"/>
<keyword evidence="2" id="KW-1185">Reference proteome</keyword>
<comment type="caution">
    <text evidence="1">The sequence shown here is derived from an EMBL/GenBank/DDBJ whole genome shotgun (WGS) entry which is preliminary data.</text>
</comment>
<reference evidence="1" key="3">
    <citation type="submission" date="2023-05" db="EMBL/GenBank/DDBJ databases">
        <authorList>
            <person name="Smith C.H."/>
        </authorList>
    </citation>
    <scope>NUCLEOTIDE SEQUENCE</scope>
    <source>
        <strain evidence="1">CHS0354</strain>
        <tissue evidence="1">Mantle</tissue>
    </source>
</reference>
<gene>
    <name evidence="1" type="ORF">CHS0354_038962</name>
</gene>
<reference evidence="1" key="2">
    <citation type="journal article" date="2021" name="Genome Biol. Evol.">
        <title>Developing a high-quality reference genome for a parasitic bivalve with doubly uniparental inheritance (Bivalvia: Unionida).</title>
        <authorList>
            <person name="Smith C.H."/>
        </authorList>
    </citation>
    <scope>NUCLEOTIDE SEQUENCE</scope>
    <source>
        <strain evidence="1">CHS0354</strain>
        <tissue evidence="1">Mantle</tissue>
    </source>
</reference>
<protein>
    <submittedName>
        <fullName evidence="1">Uncharacterized protein</fullName>
    </submittedName>
</protein>
<sequence>MIWSDIAEMDDGEVVQTPIVKVISTKKNIQESFLYKTKITTLDKERNQQILYGWNEPTHCGVLPESDVLEVLNLPDNSPDSVTIVVKITDVGHSAVRDYKEGYVHFSPPSMKYFFIISTERWESHRVSAQGSVYVSGNSKDVKVTFPPSSTSEECAIDIQNSNCAESYKNSMQPNPNPPQFSRCIKLNCGSSIAIKINLYPKQALYILV</sequence>
<dbReference type="EMBL" id="JAEAOA010002269">
    <property type="protein sequence ID" value="KAK3583349.1"/>
    <property type="molecule type" value="Genomic_DNA"/>
</dbReference>
<reference evidence="1" key="1">
    <citation type="journal article" date="2021" name="Genome Biol. Evol.">
        <title>A High-Quality Reference Genome for a Parasitic Bivalve with Doubly Uniparental Inheritance (Bivalvia: Unionida).</title>
        <authorList>
            <person name="Smith C.H."/>
        </authorList>
    </citation>
    <scope>NUCLEOTIDE SEQUENCE</scope>
    <source>
        <strain evidence="1">CHS0354</strain>
    </source>
</reference>
<evidence type="ECO:0000313" key="1">
    <source>
        <dbReference type="EMBL" id="KAK3583349.1"/>
    </source>
</evidence>
<organism evidence="1 2">
    <name type="scientific">Potamilus streckersoni</name>
    <dbReference type="NCBI Taxonomy" id="2493646"/>
    <lineage>
        <taxon>Eukaryota</taxon>
        <taxon>Metazoa</taxon>
        <taxon>Spiralia</taxon>
        <taxon>Lophotrochozoa</taxon>
        <taxon>Mollusca</taxon>
        <taxon>Bivalvia</taxon>
        <taxon>Autobranchia</taxon>
        <taxon>Heteroconchia</taxon>
        <taxon>Palaeoheterodonta</taxon>
        <taxon>Unionida</taxon>
        <taxon>Unionoidea</taxon>
        <taxon>Unionidae</taxon>
        <taxon>Ambleminae</taxon>
        <taxon>Lampsilini</taxon>
        <taxon>Potamilus</taxon>
    </lineage>
</organism>
<dbReference type="AlphaFoldDB" id="A0AAE0VMG8"/>